<name>A0A2T3YY84_TRIA4</name>
<reference evidence="1 2" key="1">
    <citation type="submission" date="2016-07" db="EMBL/GenBank/DDBJ databases">
        <title>Multiple horizontal gene transfer events from other fungi enriched the ability of initially mycotrophic Trichoderma (Ascomycota) to feed on dead plant biomass.</title>
        <authorList>
            <consortium name="DOE Joint Genome Institute"/>
            <person name="Aerts A."/>
            <person name="Atanasova L."/>
            <person name="Chenthamara K."/>
            <person name="Zhang J."/>
            <person name="Grujic M."/>
            <person name="Henrissat B."/>
            <person name="Kuo A."/>
            <person name="Salamov A."/>
            <person name="Lipzen A."/>
            <person name="Labutti K."/>
            <person name="Barry K."/>
            <person name="Miao Y."/>
            <person name="Rahimi M.J."/>
            <person name="Shen Q."/>
            <person name="Grigoriev I.V."/>
            <person name="Kubicek C.P."/>
            <person name="Druzhinina I.S."/>
        </authorList>
    </citation>
    <scope>NUCLEOTIDE SEQUENCE [LARGE SCALE GENOMIC DNA]</scope>
    <source>
        <strain evidence="1 2">CBS 433.97</strain>
    </source>
</reference>
<dbReference type="Proteomes" id="UP000240493">
    <property type="component" value="Unassembled WGS sequence"/>
</dbReference>
<evidence type="ECO:0000313" key="2">
    <source>
        <dbReference type="Proteomes" id="UP000240493"/>
    </source>
</evidence>
<dbReference type="AlphaFoldDB" id="A0A2T3YY84"/>
<keyword evidence="2" id="KW-1185">Reference proteome</keyword>
<evidence type="ECO:0000313" key="1">
    <source>
        <dbReference type="EMBL" id="PTB37490.1"/>
    </source>
</evidence>
<gene>
    <name evidence="1" type="ORF">M441DRAFT_252876</name>
</gene>
<dbReference type="EMBL" id="KZ679267">
    <property type="protein sequence ID" value="PTB37490.1"/>
    <property type="molecule type" value="Genomic_DNA"/>
</dbReference>
<accession>A0A2T3YY84</accession>
<protein>
    <submittedName>
        <fullName evidence="1">Uncharacterized protein</fullName>
    </submittedName>
</protein>
<sequence length="121" mass="13782">MQNGSYSFYLALRATHPGEATARKRTAKNNRRGAMSLSGVARRDPLYRGVCRWGADGRRCCNVRIRSCHDAISDVNVVHCWLWRTKVSLFFLVLSSLSDRARNPLSKNSSLRVIARPNRLY</sequence>
<organism evidence="1 2">
    <name type="scientific">Trichoderma asperellum (strain ATCC 204424 / CBS 433.97 / NBRC 101777)</name>
    <dbReference type="NCBI Taxonomy" id="1042311"/>
    <lineage>
        <taxon>Eukaryota</taxon>
        <taxon>Fungi</taxon>
        <taxon>Dikarya</taxon>
        <taxon>Ascomycota</taxon>
        <taxon>Pezizomycotina</taxon>
        <taxon>Sordariomycetes</taxon>
        <taxon>Hypocreomycetidae</taxon>
        <taxon>Hypocreales</taxon>
        <taxon>Hypocreaceae</taxon>
        <taxon>Trichoderma</taxon>
    </lineage>
</organism>
<proteinExistence type="predicted"/>